<protein>
    <submittedName>
        <fullName evidence="4">Uncharacterized protein</fullName>
    </submittedName>
</protein>
<feature type="transmembrane region" description="Helical" evidence="3">
    <location>
        <begin position="1113"/>
        <end position="1131"/>
    </location>
</feature>
<evidence type="ECO:0000256" key="3">
    <source>
        <dbReference type="SAM" id="Phobius"/>
    </source>
</evidence>
<feature type="transmembrane region" description="Helical" evidence="3">
    <location>
        <begin position="1049"/>
        <end position="1072"/>
    </location>
</feature>
<dbReference type="EnsemblMetazoa" id="AMIN003687-RA">
    <property type="protein sequence ID" value="AMIN003687-PA"/>
    <property type="gene ID" value="AMIN003687"/>
</dbReference>
<dbReference type="Gene3D" id="1.20.1250.20">
    <property type="entry name" value="MFS general substrate transporter like domains"/>
    <property type="match status" value="1"/>
</dbReference>
<feature type="transmembrane region" description="Helical" evidence="3">
    <location>
        <begin position="1169"/>
        <end position="1188"/>
    </location>
</feature>
<dbReference type="InterPro" id="IPR002666">
    <property type="entry name" value="Folate_carrier"/>
</dbReference>
<feature type="region of interest" description="Disordered" evidence="2">
    <location>
        <begin position="357"/>
        <end position="376"/>
    </location>
</feature>
<dbReference type="PANTHER" id="PTHR10686:SF18">
    <property type="entry name" value="IP11787P-RELATED"/>
    <property type="match status" value="1"/>
</dbReference>
<feature type="region of interest" description="Disordered" evidence="2">
    <location>
        <begin position="95"/>
        <end position="115"/>
    </location>
</feature>
<dbReference type="NCBIfam" id="TIGR00806">
    <property type="entry name" value="rfc"/>
    <property type="match status" value="1"/>
</dbReference>
<evidence type="ECO:0000256" key="2">
    <source>
        <dbReference type="SAM" id="MobiDB-lite"/>
    </source>
</evidence>
<feature type="region of interest" description="Disordered" evidence="2">
    <location>
        <begin position="412"/>
        <end position="521"/>
    </location>
</feature>
<keyword evidence="3" id="KW-1133">Transmembrane helix</keyword>
<keyword evidence="5" id="KW-1185">Reference proteome</keyword>
<evidence type="ECO:0000313" key="5">
    <source>
        <dbReference type="Proteomes" id="UP000075920"/>
    </source>
</evidence>
<dbReference type="GO" id="GO:0090482">
    <property type="term" value="F:vitamin transmembrane transporter activity"/>
    <property type="evidence" value="ECO:0007669"/>
    <property type="project" value="InterPro"/>
</dbReference>
<dbReference type="PANTHER" id="PTHR10686">
    <property type="entry name" value="FOLATE TRANSPORTER"/>
    <property type="match status" value="1"/>
</dbReference>
<feature type="transmembrane region" description="Helical" evidence="3">
    <location>
        <begin position="1078"/>
        <end position="1101"/>
    </location>
</feature>
<feature type="transmembrane region" description="Helical" evidence="3">
    <location>
        <begin position="876"/>
        <end position="894"/>
    </location>
</feature>
<feature type="transmembrane region" description="Helical" evidence="3">
    <location>
        <begin position="1208"/>
        <end position="1234"/>
    </location>
</feature>
<accession>A0A182W031</accession>
<evidence type="ECO:0000313" key="4">
    <source>
        <dbReference type="EnsemblMetazoa" id="AMIN003687-PA"/>
    </source>
</evidence>
<dbReference type="Pfam" id="PF01770">
    <property type="entry name" value="Folate_carrier"/>
    <property type="match status" value="1"/>
</dbReference>
<name>A0A182W031_9DIPT</name>
<dbReference type="AlphaFoldDB" id="A0A182W031"/>
<feature type="transmembrane region" description="Helical" evidence="3">
    <location>
        <begin position="1137"/>
        <end position="1157"/>
    </location>
</feature>
<keyword evidence="3" id="KW-0472">Membrane</keyword>
<sequence length="1239" mass="135132">MHRNGFQSAASATTAAITMVARAGRSRFFACLGLLIVMVGFVTMFHNSQQQLDELRQLGLRCEQQQKSVQQQMEVIVDQKLRLENSLESERMINEANRKELKQKAKEEKEEHSKTSMEANIRYASLQQQCNLVKSQLGDLTEECSRSKKQQSEEINSLRLKVSELHGKVQRYKQESANDAEHLKAQIVQLKSDKLNLEATLRRQLGEKDHVIEKMRDLATKMEKENAHYLENCKLPADQLPKQHHRYRDVLEALSRDAAAKANAPVHNFNEQLPVSDDLYRIPVALNARHLATPANHLGASSFPVSIGLSPSTFSPPFATNKRTGGMVMPQASDEQETRVIANPFEVVPRADVKRSERRSVEAVPKTNPTDGVVDAGSPLHPALDGGIINSVENFQIIPKPLPAVAAPEGAPANNVLQEPHLMKTSTSVSTSEKRSSDRNLQLPILAAPTVLPGPSLEHSSKRSNNGGDGGGGTLSGSSSSSSTTSTTTNASVRKAAGAAPNRSVGSATRKPLSNRHTKQVPVGIVPFPDIMPELEQNISENVLDNRYANVAAAAAGSTGGVAETAAGGAASSASKKALADKQRRHGADLNFLNGGGANAADDNGAHEVQDTEMRGKRPALGGLDGERGAENGAVGAADDDQLGMGNENNLNAAEEDTNLYDNANDAAIGLGNKPQFGGQHHLDYNDVMVPGHGGIGRHIGSKRREGPGGGGGGIDSKGVIIDRLGDKLINEIAHDHGKEGDNYPNEMEDLHLVGNEAEEEDESTFIFYRRSRMQQWLKISLLVCTFGFLKEIRPSEPFIVDYLAGPWRNLTMDQIVQEAFPIGTYSYLAQLAVIFLVTDFLRYKPIIIVNGAAGIIVWSMLTWTTSLNALKVLEIFYGTYCAAEVAYFSYIYAKVDREHYQKVTSHTRAAIYSGRFFAASLAQLLVYFEAMDYRQLNYLSLAAQISATLWALFLPSVPTSMYFHRQAPISEGQQQPNSITVPCTVADKQTKMMDALEDDRSDDSKPPPASTDRSSQLSFRSRLKGAFVLLWTHFRVSFTNRSVLQWSIWYALAMAGYIQILAYVQALWSSIDETQPAVWNGAVEAALTLLGAIVSLLAGYLHSGFLKPRTSLLSLALLSFAAGGAMLLATKTGSLIVSYIGYMIFCVLYAFAITVVSAEIAKNISDDCFGLVFGFNTLVALSLQTLLTFSVTDSDGWFALDVFGQFTVFSCYFLVLGGIYTAFLVAEIVGSVIRRSRQ</sequence>
<organism evidence="4 5">
    <name type="scientific">Anopheles minimus</name>
    <dbReference type="NCBI Taxonomy" id="112268"/>
    <lineage>
        <taxon>Eukaryota</taxon>
        <taxon>Metazoa</taxon>
        <taxon>Ecdysozoa</taxon>
        <taxon>Arthropoda</taxon>
        <taxon>Hexapoda</taxon>
        <taxon>Insecta</taxon>
        <taxon>Pterygota</taxon>
        <taxon>Neoptera</taxon>
        <taxon>Endopterygota</taxon>
        <taxon>Diptera</taxon>
        <taxon>Nematocera</taxon>
        <taxon>Culicoidea</taxon>
        <taxon>Culicidae</taxon>
        <taxon>Anophelinae</taxon>
        <taxon>Anopheles</taxon>
    </lineage>
</organism>
<dbReference type="InterPro" id="IPR036259">
    <property type="entry name" value="MFS_trans_sf"/>
</dbReference>
<feature type="transmembrane region" description="Helical" evidence="3">
    <location>
        <begin position="937"/>
        <end position="956"/>
    </location>
</feature>
<feature type="region of interest" description="Disordered" evidence="2">
    <location>
        <begin position="996"/>
        <end position="1018"/>
    </location>
</feature>
<feature type="transmembrane region" description="Helical" evidence="3">
    <location>
        <begin position="28"/>
        <end position="46"/>
    </location>
</feature>
<feature type="transmembrane region" description="Helical" evidence="3">
    <location>
        <begin position="820"/>
        <end position="839"/>
    </location>
</feature>
<reference evidence="5" key="1">
    <citation type="submission" date="2013-03" db="EMBL/GenBank/DDBJ databases">
        <title>The Genome Sequence of Anopheles minimus MINIMUS1.</title>
        <authorList>
            <consortium name="The Broad Institute Genomics Platform"/>
            <person name="Neafsey D.E."/>
            <person name="Walton C."/>
            <person name="Walker B."/>
            <person name="Young S.K."/>
            <person name="Zeng Q."/>
            <person name="Gargeya S."/>
            <person name="Fitzgerald M."/>
            <person name="Haas B."/>
            <person name="Abouelleil A."/>
            <person name="Allen A.W."/>
            <person name="Alvarado L."/>
            <person name="Arachchi H.M."/>
            <person name="Berlin A.M."/>
            <person name="Chapman S.B."/>
            <person name="Gainer-Dewar J."/>
            <person name="Goldberg J."/>
            <person name="Griggs A."/>
            <person name="Gujja S."/>
            <person name="Hansen M."/>
            <person name="Howarth C."/>
            <person name="Imamovic A."/>
            <person name="Ireland A."/>
            <person name="Larimer J."/>
            <person name="McCowan C."/>
            <person name="Murphy C."/>
            <person name="Pearson M."/>
            <person name="Poon T.W."/>
            <person name="Priest M."/>
            <person name="Roberts A."/>
            <person name="Saif S."/>
            <person name="Shea T."/>
            <person name="Sisk P."/>
            <person name="Sykes S."/>
            <person name="Wortman J."/>
            <person name="Nusbaum C."/>
            <person name="Birren B."/>
        </authorList>
    </citation>
    <scope>NUCLEOTIDE SEQUENCE [LARGE SCALE GENOMIC DNA]</scope>
    <source>
        <strain evidence="5">MINIMUS1</strain>
    </source>
</reference>
<dbReference type="Proteomes" id="UP000075920">
    <property type="component" value="Unassembled WGS sequence"/>
</dbReference>
<dbReference type="VEuPathDB" id="VectorBase:AMIN003687"/>
<keyword evidence="3" id="KW-0812">Transmembrane</keyword>
<dbReference type="GO" id="GO:0005886">
    <property type="term" value="C:plasma membrane"/>
    <property type="evidence" value="ECO:0007669"/>
    <property type="project" value="TreeGrafter"/>
</dbReference>
<feature type="transmembrane region" description="Helical" evidence="3">
    <location>
        <begin position="846"/>
        <end position="864"/>
    </location>
</feature>
<dbReference type="SUPFAM" id="SSF103473">
    <property type="entry name" value="MFS general substrate transporter"/>
    <property type="match status" value="1"/>
</dbReference>
<feature type="transmembrane region" description="Helical" evidence="3">
    <location>
        <begin position="915"/>
        <end position="931"/>
    </location>
</feature>
<comment type="similarity">
    <text evidence="1">Belongs to the reduced folate carrier (RFC) transporter (TC 2.A.48) family.</text>
</comment>
<reference evidence="4" key="2">
    <citation type="submission" date="2020-05" db="UniProtKB">
        <authorList>
            <consortium name="EnsemblMetazoa"/>
        </authorList>
    </citation>
    <scope>IDENTIFICATION</scope>
    <source>
        <strain evidence="4">MINIMUS1</strain>
    </source>
</reference>
<feature type="compositionally biased region" description="Low complexity" evidence="2">
    <location>
        <begin position="476"/>
        <end position="492"/>
    </location>
</feature>
<proteinExistence type="inferred from homology"/>
<evidence type="ECO:0000256" key="1">
    <source>
        <dbReference type="ARBA" id="ARBA00005773"/>
    </source>
</evidence>